<protein>
    <submittedName>
        <fullName evidence="2">DUF4440 domain-containing protein</fullName>
    </submittedName>
</protein>
<organism evidence="2 3">
    <name type="scientific">Fibrivirga algicola</name>
    <dbReference type="NCBI Taxonomy" id="2950420"/>
    <lineage>
        <taxon>Bacteria</taxon>
        <taxon>Pseudomonadati</taxon>
        <taxon>Bacteroidota</taxon>
        <taxon>Cytophagia</taxon>
        <taxon>Cytophagales</taxon>
        <taxon>Spirosomataceae</taxon>
        <taxon>Fibrivirga</taxon>
    </lineage>
</organism>
<dbReference type="SUPFAM" id="SSF54427">
    <property type="entry name" value="NTF2-like"/>
    <property type="match status" value="1"/>
</dbReference>
<evidence type="ECO:0000313" key="2">
    <source>
        <dbReference type="EMBL" id="NID12152.1"/>
    </source>
</evidence>
<evidence type="ECO:0000259" key="1">
    <source>
        <dbReference type="Pfam" id="PF13474"/>
    </source>
</evidence>
<accession>A0ABX0QMQ3</accession>
<dbReference type="Gene3D" id="3.10.450.50">
    <property type="match status" value="1"/>
</dbReference>
<name>A0ABX0QMQ3_9BACT</name>
<evidence type="ECO:0000313" key="3">
    <source>
        <dbReference type="Proteomes" id="UP000606008"/>
    </source>
</evidence>
<reference evidence="2" key="1">
    <citation type="submission" date="2024-05" db="EMBL/GenBank/DDBJ databases">
        <authorList>
            <person name="Jung D.-H."/>
        </authorList>
    </citation>
    <scope>NUCLEOTIDE SEQUENCE</scope>
    <source>
        <strain evidence="2">JA-25</strain>
    </source>
</reference>
<dbReference type="InterPro" id="IPR037401">
    <property type="entry name" value="SnoaL-like"/>
</dbReference>
<sequence length="141" mass="15753">MTNQEQIQQLVSEQETAIRNKDIPASMSQYAPDVLSFDVVSSLQKVGIDACRDRLKTWLAQFPGPIAYTVDGLEVVAVEEMAYCHSINHVNGKTATGTVIDMRWRATVCYQKITDKWLITHEHSSVPFDPESGKALIDLTV</sequence>
<gene>
    <name evidence="2" type="ORF">F7231_18410</name>
</gene>
<dbReference type="Pfam" id="PF13474">
    <property type="entry name" value="SnoaL_3"/>
    <property type="match status" value="1"/>
</dbReference>
<dbReference type="EMBL" id="WAEL01000007">
    <property type="protein sequence ID" value="NID12152.1"/>
    <property type="molecule type" value="Genomic_DNA"/>
</dbReference>
<dbReference type="Proteomes" id="UP000606008">
    <property type="component" value="Unassembled WGS sequence"/>
</dbReference>
<proteinExistence type="predicted"/>
<dbReference type="InterPro" id="IPR032710">
    <property type="entry name" value="NTF2-like_dom_sf"/>
</dbReference>
<keyword evidence="3" id="KW-1185">Reference proteome</keyword>
<comment type="caution">
    <text evidence="2">The sequence shown here is derived from an EMBL/GenBank/DDBJ whole genome shotgun (WGS) entry which is preliminary data.</text>
</comment>
<dbReference type="RefSeq" id="WP_166693009.1">
    <property type="nucleotide sequence ID" value="NZ_WAEL01000007.1"/>
</dbReference>
<feature type="domain" description="SnoaL-like" evidence="1">
    <location>
        <begin position="7"/>
        <end position="128"/>
    </location>
</feature>